<gene>
    <name evidence="2" type="ORF">O181_030330</name>
</gene>
<protein>
    <submittedName>
        <fullName evidence="2">Uncharacterized protein</fullName>
    </submittedName>
</protein>
<dbReference type="EMBL" id="AVOT02010673">
    <property type="protein sequence ID" value="MBW0490615.1"/>
    <property type="molecule type" value="Genomic_DNA"/>
</dbReference>
<dbReference type="AlphaFoldDB" id="A0A9Q3H649"/>
<name>A0A9Q3H649_9BASI</name>
<sequence length="156" mass="17695">MDQMTRKGLTNREILPKGLLNIKFNPELQPGDWTDGEQLINIHKFLKDLFKWSMDNKMFSMEASNAEVGITTKKICLKKMACMDLMKKMKGWNTNKNFKSLEETEPGSHTGHGDILANGRAQSDSGTPRYGRRSPISPTEIQKFQDLQAKGSFIQS</sequence>
<reference evidence="2" key="1">
    <citation type="submission" date="2021-03" db="EMBL/GenBank/DDBJ databases">
        <title>Draft genome sequence of rust myrtle Austropuccinia psidii MF-1, a brazilian biotype.</title>
        <authorList>
            <person name="Quecine M.C."/>
            <person name="Pachon D.M.R."/>
            <person name="Bonatelli M.L."/>
            <person name="Correr F.H."/>
            <person name="Franceschini L.M."/>
            <person name="Leite T.F."/>
            <person name="Margarido G.R.A."/>
            <person name="Almeida C.A."/>
            <person name="Ferrarezi J.A."/>
            <person name="Labate C.A."/>
        </authorList>
    </citation>
    <scope>NUCLEOTIDE SEQUENCE</scope>
    <source>
        <strain evidence="2">MF-1</strain>
    </source>
</reference>
<accession>A0A9Q3H649</accession>
<comment type="caution">
    <text evidence="2">The sequence shown here is derived from an EMBL/GenBank/DDBJ whole genome shotgun (WGS) entry which is preliminary data.</text>
</comment>
<feature type="region of interest" description="Disordered" evidence="1">
    <location>
        <begin position="97"/>
        <end position="142"/>
    </location>
</feature>
<keyword evidence="3" id="KW-1185">Reference proteome</keyword>
<proteinExistence type="predicted"/>
<evidence type="ECO:0000313" key="3">
    <source>
        <dbReference type="Proteomes" id="UP000765509"/>
    </source>
</evidence>
<evidence type="ECO:0000313" key="2">
    <source>
        <dbReference type="EMBL" id="MBW0490615.1"/>
    </source>
</evidence>
<evidence type="ECO:0000256" key="1">
    <source>
        <dbReference type="SAM" id="MobiDB-lite"/>
    </source>
</evidence>
<dbReference type="Proteomes" id="UP000765509">
    <property type="component" value="Unassembled WGS sequence"/>
</dbReference>
<organism evidence="2 3">
    <name type="scientific">Austropuccinia psidii MF-1</name>
    <dbReference type="NCBI Taxonomy" id="1389203"/>
    <lineage>
        <taxon>Eukaryota</taxon>
        <taxon>Fungi</taxon>
        <taxon>Dikarya</taxon>
        <taxon>Basidiomycota</taxon>
        <taxon>Pucciniomycotina</taxon>
        <taxon>Pucciniomycetes</taxon>
        <taxon>Pucciniales</taxon>
        <taxon>Sphaerophragmiaceae</taxon>
        <taxon>Austropuccinia</taxon>
    </lineage>
</organism>